<comment type="caution">
    <text evidence="2">The sequence shown here is derived from an EMBL/GenBank/DDBJ whole genome shotgun (WGS) entry which is preliminary data.</text>
</comment>
<evidence type="ECO:0000259" key="1">
    <source>
        <dbReference type="SMART" id="SM00421"/>
    </source>
</evidence>
<gene>
    <name evidence="2" type="ORF">M622_09440</name>
</gene>
<dbReference type="GO" id="GO:0003677">
    <property type="term" value="F:DNA binding"/>
    <property type="evidence" value="ECO:0007669"/>
    <property type="project" value="InterPro"/>
</dbReference>
<dbReference type="AlphaFoldDB" id="S9ZIF7"/>
<dbReference type="SUPFAM" id="SSF46894">
    <property type="entry name" value="C-terminal effector domain of the bipartite response regulators"/>
    <property type="match status" value="1"/>
</dbReference>
<dbReference type="InterPro" id="IPR016032">
    <property type="entry name" value="Sig_transdc_resp-reg_C-effctor"/>
</dbReference>
<dbReference type="STRING" id="1348657.M622_09440"/>
<dbReference type="InterPro" id="IPR000792">
    <property type="entry name" value="Tscrpt_reg_LuxR_C"/>
</dbReference>
<dbReference type="EMBL" id="ATJV01000002">
    <property type="protein sequence ID" value="EPZ17160.1"/>
    <property type="molecule type" value="Genomic_DNA"/>
</dbReference>
<protein>
    <recommendedName>
        <fullName evidence="1">HTH luxR-type domain-containing protein</fullName>
    </recommendedName>
</protein>
<dbReference type="Gene3D" id="1.10.10.10">
    <property type="entry name" value="Winged helix-like DNA-binding domain superfamily/Winged helix DNA-binding domain"/>
    <property type="match status" value="1"/>
</dbReference>
<dbReference type="PATRIC" id="fig|1348657.5.peg.415"/>
<dbReference type="SMART" id="SM00421">
    <property type="entry name" value="HTH_LUXR"/>
    <property type="match status" value="1"/>
</dbReference>
<dbReference type="Pfam" id="PF00196">
    <property type="entry name" value="GerE"/>
    <property type="match status" value="1"/>
</dbReference>
<evidence type="ECO:0000313" key="2">
    <source>
        <dbReference type="EMBL" id="EPZ17160.1"/>
    </source>
</evidence>
<evidence type="ECO:0000313" key="3">
    <source>
        <dbReference type="Proteomes" id="UP000015455"/>
    </source>
</evidence>
<proteinExistence type="predicted"/>
<organism evidence="2 3">
    <name type="scientific">Thauera terpenica 58Eu</name>
    <dbReference type="NCBI Taxonomy" id="1348657"/>
    <lineage>
        <taxon>Bacteria</taxon>
        <taxon>Pseudomonadati</taxon>
        <taxon>Pseudomonadota</taxon>
        <taxon>Betaproteobacteria</taxon>
        <taxon>Rhodocyclales</taxon>
        <taxon>Zoogloeaceae</taxon>
        <taxon>Thauera</taxon>
    </lineage>
</organism>
<name>S9ZIF7_9RHOO</name>
<dbReference type="Proteomes" id="UP000015455">
    <property type="component" value="Unassembled WGS sequence"/>
</dbReference>
<keyword evidence="3" id="KW-1185">Reference proteome</keyword>
<sequence>MPVNGRFSSLIGHVYEGASEAVPWQAFVEALRLALDARNVIVTLHHADDEGSDIYVMARVPGDEIDWAAVEATYRAELMMDDPLRPDLMEPGQVSLVDRSTTDLKKHAIFEQIGLSQTLRMCVAEPSGIRCWVDVIRSHKHAEPLFTEADLALMHALTPHLSRALGLYAQLKRQETEKAIYESMAEHFGLGCVLLNDQGEVILVNRVAASIIEQRPGIAVNKQRLVLSDRAAQLALNDAIAAVISARWQTDASQGGNLIRVGDSHDRLVGLLVYPAPLLRYYRGGQSPCVVVHLSDLSASLEALRPSQGHSVSRIAQLFNLTRQEATLALLLAYGNTLAEAAQEMGIAEIAARNYSKKIYGKMGIAGQADLIRLTLRSIAFLR</sequence>
<dbReference type="GO" id="GO:0006355">
    <property type="term" value="P:regulation of DNA-templated transcription"/>
    <property type="evidence" value="ECO:0007669"/>
    <property type="project" value="InterPro"/>
</dbReference>
<feature type="domain" description="HTH luxR-type" evidence="1">
    <location>
        <begin position="318"/>
        <end position="375"/>
    </location>
</feature>
<accession>S9ZIF7</accession>
<reference evidence="2 3" key="1">
    <citation type="submission" date="2013-06" db="EMBL/GenBank/DDBJ databases">
        <title>Draft genome sequence of Thauera terpenica.</title>
        <authorList>
            <person name="Liu B."/>
            <person name="Frostegard A.H."/>
            <person name="Shapleigh J.P."/>
        </authorList>
    </citation>
    <scope>NUCLEOTIDE SEQUENCE [LARGE SCALE GENOMIC DNA]</scope>
    <source>
        <strain evidence="2 3">58Eu</strain>
    </source>
</reference>
<dbReference type="eggNOG" id="COG2771">
    <property type="taxonomic scope" value="Bacteria"/>
</dbReference>
<dbReference type="InterPro" id="IPR036388">
    <property type="entry name" value="WH-like_DNA-bd_sf"/>
</dbReference>